<dbReference type="EMBL" id="CM045882">
    <property type="protein sequence ID" value="KAI7935632.1"/>
    <property type="molecule type" value="Genomic_DNA"/>
</dbReference>
<comment type="caution">
    <text evidence="1">The sequence shown here is derived from an EMBL/GenBank/DDBJ whole genome shotgun (WGS) entry which is preliminary data.</text>
</comment>
<sequence>MNSDCSGSHTNNNTYRAFGYHPHNAGGSKSSSHDHNQDYPNTHGGCHETRLLAGQAINTGHRTSNNKQSHQTGFSAQPEKTKNTSSDVCPEKNKNCWARKNKLMVRPFKASTLITQDPVLPDNSIIPPRRYYLEKSQARQCGTNPTNDDTSGEAFLKDKFIKFSSMTTKELGGQEELVCFFLDNTSHVGMVGTNLAHWGGMMG</sequence>
<keyword evidence="2" id="KW-1185">Reference proteome</keyword>
<dbReference type="Proteomes" id="UP001060170">
    <property type="component" value="Chromosome 18"/>
</dbReference>
<reference evidence="1 2" key="3">
    <citation type="journal article" date="2022" name="Microbiol. Spectr.">
        <title>Folding features and dynamics of 3D genome architecture in plant fungal pathogens.</title>
        <authorList>
            <person name="Xia C."/>
        </authorList>
    </citation>
    <scope>NUCLEOTIDE SEQUENCE [LARGE SCALE GENOMIC DNA]</scope>
    <source>
        <strain evidence="1 2">93-210</strain>
    </source>
</reference>
<gene>
    <name evidence="1" type="ORF">MJO28_016503</name>
</gene>
<accession>A0ACC0DNB0</accession>
<organism evidence="1 2">
    <name type="scientific">Puccinia striiformis f. sp. tritici</name>
    <dbReference type="NCBI Taxonomy" id="168172"/>
    <lineage>
        <taxon>Eukaryota</taxon>
        <taxon>Fungi</taxon>
        <taxon>Dikarya</taxon>
        <taxon>Basidiomycota</taxon>
        <taxon>Pucciniomycotina</taxon>
        <taxon>Pucciniomycetes</taxon>
        <taxon>Pucciniales</taxon>
        <taxon>Pucciniaceae</taxon>
        <taxon>Puccinia</taxon>
    </lineage>
</organism>
<name>A0ACC0DNB0_9BASI</name>
<proteinExistence type="predicted"/>
<evidence type="ECO:0000313" key="1">
    <source>
        <dbReference type="EMBL" id="KAI7935632.1"/>
    </source>
</evidence>
<protein>
    <submittedName>
        <fullName evidence="1">Uncharacterized protein</fullName>
    </submittedName>
</protein>
<reference evidence="2" key="1">
    <citation type="journal article" date="2018" name="BMC Genomics">
        <title>Genomic insights into host adaptation between the wheat stripe rust pathogen (Puccinia striiformis f. sp. tritici) and the barley stripe rust pathogen (Puccinia striiformis f. sp. hordei).</title>
        <authorList>
            <person name="Xia C."/>
            <person name="Wang M."/>
            <person name="Yin C."/>
            <person name="Cornejo O.E."/>
            <person name="Hulbert S.H."/>
            <person name="Chen X."/>
        </authorList>
    </citation>
    <scope>NUCLEOTIDE SEQUENCE [LARGE SCALE GENOMIC DNA]</scope>
    <source>
        <strain evidence="2">93-210</strain>
    </source>
</reference>
<evidence type="ECO:0000313" key="2">
    <source>
        <dbReference type="Proteomes" id="UP001060170"/>
    </source>
</evidence>
<reference evidence="2" key="2">
    <citation type="journal article" date="2018" name="Mol. Plant Microbe Interact.">
        <title>Genome sequence resources for the wheat stripe rust pathogen (Puccinia striiformis f. sp. tritici) and the barley stripe rust pathogen (Puccinia striiformis f. sp. hordei).</title>
        <authorList>
            <person name="Xia C."/>
            <person name="Wang M."/>
            <person name="Yin C."/>
            <person name="Cornejo O.E."/>
            <person name="Hulbert S.H."/>
            <person name="Chen X."/>
        </authorList>
    </citation>
    <scope>NUCLEOTIDE SEQUENCE [LARGE SCALE GENOMIC DNA]</scope>
    <source>
        <strain evidence="2">93-210</strain>
    </source>
</reference>